<proteinExistence type="predicted"/>
<reference evidence="1 2" key="1">
    <citation type="submission" date="2023-11" db="EMBL/GenBank/DDBJ databases">
        <authorList>
            <person name="Cook R."/>
            <person name="Crisci M."/>
            <person name="Pye H."/>
            <person name="Adriaenssens E."/>
            <person name="Santini J."/>
        </authorList>
    </citation>
    <scope>NUCLEOTIDE SEQUENCE [LARGE SCALE GENOMIC DNA]</scope>
    <source>
        <strain evidence="1">Lak_Megaphage_Sonny</strain>
    </source>
</reference>
<keyword evidence="2" id="KW-1185">Reference proteome</keyword>
<name>A0ABZ0Z6A9_9CAUD</name>
<evidence type="ECO:0000313" key="2">
    <source>
        <dbReference type="Proteomes" id="UP001358193"/>
    </source>
</evidence>
<sequence length="95" mass="10760">MKNMSEFVDKVIGAEMEIHHVGLEPEEQDSELFIIDTVEEQDNGTYNVVSTDGSVINIATLEDIEHAVDGSAYYAINYNTYKKVFRPATKPVFMR</sequence>
<dbReference type="Proteomes" id="UP001358193">
    <property type="component" value="Segment"/>
</dbReference>
<accession>A0ABZ0Z6A9</accession>
<dbReference type="EMBL" id="OR769223">
    <property type="protein sequence ID" value="WQJ53563.1"/>
    <property type="molecule type" value="Genomic_DNA"/>
</dbReference>
<evidence type="ECO:0000313" key="1">
    <source>
        <dbReference type="EMBL" id="WQJ53563.1"/>
    </source>
</evidence>
<protein>
    <submittedName>
        <fullName evidence="1">Uncharacterized protein</fullName>
    </submittedName>
</protein>
<organism evidence="1 2">
    <name type="scientific">phage Lak_Megaphage_Sonny</name>
    <dbReference type="NCBI Taxonomy" id="3109229"/>
    <lineage>
        <taxon>Viruses</taxon>
        <taxon>Duplodnaviria</taxon>
        <taxon>Heunggongvirae</taxon>
        <taxon>Uroviricota</taxon>
        <taxon>Caudoviricetes</taxon>
        <taxon>Caudoviricetes code 15 clade</taxon>
    </lineage>
</organism>